<feature type="transmembrane region" description="Helical" evidence="1">
    <location>
        <begin position="12"/>
        <end position="30"/>
    </location>
</feature>
<protein>
    <submittedName>
        <fullName evidence="2">Uncharacterized protein</fullName>
    </submittedName>
</protein>
<dbReference type="InParanoid" id="G0QRX5"/>
<evidence type="ECO:0000313" key="2">
    <source>
        <dbReference type="EMBL" id="EGR32005.1"/>
    </source>
</evidence>
<accession>G0QRX5</accession>
<dbReference type="RefSeq" id="XP_004035491.1">
    <property type="nucleotide sequence ID" value="XM_004035443.1"/>
</dbReference>
<dbReference type="GeneID" id="14908157"/>
<proteinExistence type="predicted"/>
<gene>
    <name evidence="2" type="ORF">IMG5_098310</name>
</gene>
<dbReference type="AlphaFoldDB" id="G0QRX5"/>
<dbReference type="EMBL" id="GL983803">
    <property type="protein sequence ID" value="EGR32005.1"/>
    <property type="molecule type" value="Genomic_DNA"/>
</dbReference>
<dbReference type="Proteomes" id="UP000008983">
    <property type="component" value="Unassembled WGS sequence"/>
</dbReference>
<sequence>MLLTKIRDLFQEKLFTLTFLIYIVLFFIYSIQANPFFSISIYKFVYLVSINYYFNNWHSQSLIQSLYNYI</sequence>
<keyword evidence="1" id="KW-0472">Membrane</keyword>
<name>G0QRX5_ICHMU</name>
<keyword evidence="3" id="KW-1185">Reference proteome</keyword>
<evidence type="ECO:0000313" key="3">
    <source>
        <dbReference type="Proteomes" id="UP000008983"/>
    </source>
</evidence>
<keyword evidence="1" id="KW-1133">Transmembrane helix</keyword>
<reference evidence="2 3" key="1">
    <citation type="submission" date="2011-07" db="EMBL/GenBank/DDBJ databases">
        <authorList>
            <person name="Coyne R."/>
            <person name="Brami D."/>
            <person name="Johnson J."/>
            <person name="Hostetler J."/>
            <person name="Hannick L."/>
            <person name="Clark T."/>
            <person name="Cassidy-Hanley D."/>
            <person name="Inman J."/>
        </authorList>
    </citation>
    <scope>NUCLEOTIDE SEQUENCE [LARGE SCALE GENOMIC DNA]</scope>
    <source>
        <strain evidence="2 3">G5</strain>
    </source>
</reference>
<keyword evidence="1" id="KW-0812">Transmembrane</keyword>
<organism evidence="2 3">
    <name type="scientific">Ichthyophthirius multifiliis</name>
    <name type="common">White spot disease agent</name>
    <name type="synonym">Ich</name>
    <dbReference type="NCBI Taxonomy" id="5932"/>
    <lineage>
        <taxon>Eukaryota</taxon>
        <taxon>Sar</taxon>
        <taxon>Alveolata</taxon>
        <taxon>Ciliophora</taxon>
        <taxon>Intramacronucleata</taxon>
        <taxon>Oligohymenophorea</taxon>
        <taxon>Hymenostomatida</taxon>
        <taxon>Ophryoglenina</taxon>
        <taxon>Ichthyophthirius</taxon>
    </lineage>
</organism>
<evidence type="ECO:0000256" key="1">
    <source>
        <dbReference type="SAM" id="Phobius"/>
    </source>
</evidence>